<dbReference type="Gene3D" id="3.90.190.20">
    <property type="entry name" value="Mur ligase, C-terminal domain"/>
    <property type="match status" value="1"/>
</dbReference>
<evidence type="ECO:0000256" key="3">
    <source>
        <dbReference type="ARBA" id="ARBA00022598"/>
    </source>
</evidence>
<dbReference type="Proteomes" id="UP001479933">
    <property type="component" value="Chromosome"/>
</dbReference>
<dbReference type="InterPro" id="IPR001645">
    <property type="entry name" value="Folylpolyglutamate_synth"/>
</dbReference>
<dbReference type="SUPFAM" id="SSF53244">
    <property type="entry name" value="MurD-like peptide ligases, peptide-binding domain"/>
    <property type="match status" value="1"/>
</dbReference>
<comment type="catalytic activity">
    <reaction evidence="9">
        <text>(6S)-5,6,7,8-tetrahydrofolyl-(gamma-L-Glu)(n) + L-glutamate + ATP = (6S)-5,6,7,8-tetrahydrofolyl-(gamma-L-Glu)(n+1) + ADP + phosphate + H(+)</text>
        <dbReference type="Rhea" id="RHEA:10580"/>
        <dbReference type="Rhea" id="RHEA-COMP:14738"/>
        <dbReference type="Rhea" id="RHEA-COMP:14740"/>
        <dbReference type="ChEBI" id="CHEBI:15378"/>
        <dbReference type="ChEBI" id="CHEBI:29985"/>
        <dbReference type="ChEBI" id="CHEBI:30616"/>
        <dbReference type="ChEBI" id="CHEBI:43474"/>
        <dbReference type="ChEBI" id="CHEBI:141005"/>
        <dbReference type="ChEBI" id="CHEBI:456216"/>
        <dbReference type="EC" id="6.3.2.17"/>
    </reaction>
</comment>
<evidence type="ECO:0000313" key="13">
    <source>
        <dbReference type="Proteomes" id="UP001479933"/>
    </source>
</evidence>
<dbReference type="InterPro" id="IPR036565">
    <property type="entry name" value="Mur-like_cat_sf"/>
</dbReference>
<keyword evidence="13" id="KW-1185">Reference proteome</keyword>
<dbReference type="PANTHER" id="PTHR11136">
    <property type="entry name" value="FOLYLPOLYGLUTAMATE SYNTHASE-RELATED"/>
    <property type="match status" value="1"/>
</dbReference>
<dbReference type="EC" id="6.3.2.17" evidence="2"/>
<dbReference type="Pfam" id="PF02875">
    <property type="entry name" value="Mur_ligase_C"/>
    <property type="match status" value="1"/>
</dbReference>
<reference evidence="12 13" key="1">
    <citation type="journal article" date="2023" name="Virus Evol.">
        <title>Computational host range prediction-The good, the bad, and the ugly.</title>
        <authorList>
            <person name="Howell A.A."/>
            <person name="Versoza C.J."/>
            <person name="Pfeifer S.P."/>
        </authorList>
    </citation>
    <scope>NUCLEOTIDE SEQUENCE [LARGE SCALE GENOMIC DNA]</scope>
    <source>
        <strain evidence="12 13">1610/1b</strain>
    </source>
</reference>
<protein>
    <recommendedName>
        <fullName evidence="2">tetrahydrofolate synthase</fullName>
        <ecNumber evidence="2">6.3.2.17</ecNumber>
    </recommendedName>
    <alternativeName>
        <fullName evidence="8">Tetrahydrofolylpolyglutamate synthase</fullName>
    </alternativeName>
</protein>
<sequence length="469" mass="49332">MSRAPDSADDLADLHALEAELDTRWPETKIEPSLTRINALMELLGNPQHAYPAIHVAGTNGKTSVTRMIDSLLQAFHRRTGRITSPHLQLVTERIAIDGDPIPARTYVDTYRDIEPYITMVDDSSTASGGPRMSKFEVLTAIAYAAFAEAPIEVAVVETGMGGRWDATNVINGQVTVITPIALDHADYLGDTLSAIAGEKAGIIKPGPSDAVIPMDPITVIAPQQPEVTDVLLRESVEAGTIVARQDSEFTVVESVTAVGGQLLTIRGLGGVYDEVFLPLHGAHQAQNAALALAAVEAFFGAGADRQLDVEAVRLGFAAVASPGRLERLRSAPSVFIDAAHNPHGARALAQALVSEFDFRRLVGVVGVLGDKDARGVLTELEPVLDVVVLTNNGSPRALDTDVLADIANQVFGEDRVVIEPFLPDAVEAAIALAEEAAEDGSVSGAGVVITGSVVTAGAARTLFGKEPS</sequence>
<evidence type="ECO:0000256" key="1">
    <source>
        <dbReference type="ARBA" id="ARBA00008276"/>
    </source>
</evidence>
<organism evidence="12 13">
    <name type="scientific">Gordonia hydrophobica</name>
    <dbReference type="NCBI Taxonomy" id="40516"/>
    <lineage>
        <taxon>Bacteria</taxon>
        <taxon>Bacillati</taxon>
        <taxon>Actinomycetota</taxon>
        <taxon>Actinomycetes</taxon>
        <taxon>Mycobacteriales</taxon>
        <taxon>Gordoniaceae</taxon>
        <taxon>Gordonia</taxon>
    </lineage>
</organism>
<keyword evidence="6" id="KW-0067">ATP-binding</keyword>
<dbReference type="EMBL" id="CP136137">
    <property type="protein sequence ID" value="WYY07347.1"/>
    <property type="molecule type" value="Genomic_DNA"/>
</dbReference>
<keyword evidence="4" id="KW-0479">Metal-binding</keyword>
<evidence type="ECO:0000256" key="4">
    <source>
        <dbReference type="ARBA" id="ARBA00022723"/>
    </source>
</evidence>
<evidence type="ECO:0000256" key="2">
    <source>
        <dbReference type="ARBA" id="ARBA00013025"/>
    </source>
</evidence>
<evidence type="ECO:0000256" key="7">
    <source>
        <dbReference type="ARBA" id="ARBA00022842"/>
    </source>
</evidence>
<evidence type="ECO:0000313" key="12">
    <source>
        <dbReference type="EMBL" id="WYY07347.1"/>
    </source>
</evidence>
<proteinExistence type="inferred from homology"/>
<feature type="domain" description="Mur ligase C-terminal" evidence="10">
    <location>
        <begin position="324"/>
        <end position="437"/>
    </location>
</feature>
<keyword evidence="5" id="KW-0547">Nucleotide-binding</keyword>
<evidence type="ECO:0000256" key="5">
    <source>
        <dbReference type="ARBA" id="ARBA00022741"/>
    </source>
</evidence>
<comment type="similarity">
    <text evidence="1">Belongs to the folylpolyglutamate synthase family.</text>
</comment>
<feature type="domain" description="Mur ligase central" evidence="11">
    <location>
        <begin position="56"/>
        <end position="296"/>
    </location>
</feature>
<dbReference type="GO" id="GO:0016874">
    <property type="term" value="F:ligase activity"/>
    <property type="evidence" value="ECO:0007669"/>
    <property type="project" value="UniProtKB-KW"/>
</dbReference>
<dbReference type="NCBIfam" id="TIGR01499">
    <property type="entry name" value="folC"/>
    <property type="match status" value="1"/>
</dbReference>
<dbReference type="InterPro" id="IPR036615">
    <property type="entry name" value="Mur_ligase_C_dom_sf"/>
</dbReference>
<keyword evidence="3 12" id="KW-0436">Ligase</keyword>
<dbReference type="InterPro" id="IPR013221">
    <property type="entry name" value="Mur_ligase_cen"/>
</dbReference>
<dbReference type="InterPro" id="IPR004101">
    <property type="entry name" value="Mur_ligase_C"/>
</dbReference>
<dbReference type="PROSITE" id="PS01012">
    <property type="entry name" value="FOLYLPOLYGLU_SYNT_2"/>
    <property type="match status" value="1"/>
</dbReference>
<accession>A0ABZ2U162</accession>
<evidence type="ECO:0000256" key="6">
    <source>
        <dbReference type="ARBA" id="ARBA00022840"/>
    </source>
</evidence>
<dbReference type="InterPro" id="IPR018109">
    <property type="entry name" value="Folylpolyglutamate_synth_CS"/>
</dbReference>
<evidence type="ECO:0000256" key="9">
    <source>
        <dbReference type="ARBA" id="ARBA00047493"/>
    </source>
</evidence>
<dbReference type="PIRSF" id="PIRSF001563">
    <property type="entry name" value="Folylpolyglu_synth"/>
    <property type="match status" value="1"/>
</dbReference>
<dbReference type="PANTHER" id="PTHR11136:SF0">
    <property type="entry name" value="DIHYDROFOLATE SYNTHETASE-RELATED"/>
    <property type="match status" value="1"/>
</dbReference>
<dbReference type="NCBIfam" id="NF047860">
    <property type="entry name" value="Tet-DihydfolSynFolCMyb"/>
    <property type="match status" value="1"/>
</dbReference>
<dbReference type="Gene3D" id="3.40.1190.10">
    <property type="entry name" value="Mur-like, catalytic domain"/>
    <property type="match status" value="1"/>
</dbReference>
<dbReference type="Pfam" id="PF08245">
    <property type="entry name" value="Mur_ligase_M"/>
    <property type="match status" value="1"/>
</dbReference>
<evidence type="ECO:0000259" key="11">
    <source>
        <dbReference type="Pfam" id="PF08245"/>
    </source>
</evidence>
<gene>
    <name evidence="12" type="ORF">RVF87_20530</name>
</gene>
<evidence type="ECO:0000256" key="8">
    <source>
        <dbReference type="ARBA" id="ARBA00030592"/>
    </source>
</evidence>
<dbReference type="SUPFAM" id="SSF53623">
    <property type="entry name" value="MurD-like peptide ligases, catalytic domain"/>
    <property type="match status" value="1"/>
</dbReference>
<evidence type="ECO:0000259" key="10">
    <source>
        <dbReference type="Pfam" id="PF02875"/>
    </source>
</evidence>
<name>A0ABZ2U162_9ACTN</name>
<keyword evidence="7" id="KW-0460">Magnesium</keyword>
<dbReference type="RefSeq" id="WP_066169271.1">
    <property type="nucleotide sequence ID" value="NZ_CP136137.1"/>
</dbReference>